<organism evidence="2">
    <name type="scientific">Cuerna arida</name>
    <dbReference type="NCBI Taxonomy" id="1464854"/>
    <lineage>
        <taxon>Eukaryota</taxon>
        <taxon>Metazoa</taxon>
        <taxon>Ecdysozoa</taxon>
        <taxon>Arthropoda</taxon>
        <taxon>Hexapoda</taxon>
        <taxon>Insecta</taxon>
        <taxon>Pterygota</taxon>
        <taxon>Neoptera</taxon>
        <taxon>Paraneoptera</taxon>
        <taxon>Hemiptera</taxon>
        <taxon>Auchenorrhyncha</taxon>
        <taxon>Membracoidea</taxon>
        <taxon>Cicadellidae</taxon>
        <taxon>Cicadellinae</taxon>
        <taxon>Proconiini</taxon>
        <taxon>Cuerna</taxon>
    </lineage>
</organism>
<dbReference type="EMBL" id="GECZ01004070">
    <property type="protein sequence ID" value="JAS65699.1"/>
    <property type="molecule type" value="Transcribed_RNA"/>
</dbReference>
<proteinExistence type="predicted"/>
<feature type="compositionally biased region" description="Polar residues" evidence="1">
    <location>
        <begin position="428"/>
        <end position="446"/>
    </location>
</feature>
<feature type="region of interest" description="Disordered" evidence="1">
    <location>
        <begin position="310"/>
        <end position="342"/>
    </location>
</feature>
<feature type="compositionally biased region" description="Polar residues" evidence="1">
    <location>
        <begin position="480"/>
        <end position="495"/>
    </location>
</feature>
<feature type="region of interest" description="Disordered" evidence="1">
    <location>
        <begin position="175"/>
        <end position="198"/>
    </location>
</feature>
<evidence type="ECO:0000256" key="1">
    <source>
        <dbReference type="SAM" id="MobiDB-lite"/>
    </source>
</evidence>
<name>A0A1B6GTE0_9HEMI</name>
<protein>
    <submittedName>
        <fullName evidence="2">Uncharacterized protein</fullName>
    </submittedName>
</protein>
<evidence type="ECO:0000313" key="2">
    <source>
        <dbReference type="EMBL" id="JAS65699.1"/>
    </source>
</evidence>
<feature type="compositionally biased region" description="Basic and acidic residues" evidence="1">
    <location>
        <begin position="410"/>
        <end position="424"/>
    </location>
</feature>
<reference evidence="2" key="1">
    <citation type="submission" date="2015-11" db="EMBL/GenBank/DDBJ databases">
        <title>De novo transcriptome assembly of four potential Pierce s Disease insect vectors from Arizona vineyards.</title>
        <authorList>
            <person name="Tassone E.E."/>
        </authorList>
    </citation>
    <scope>NUCLEOTIDE SEQUENCE</scope>
</reference>
<accession>A0A1B6GTE0</accession>
<dbReference type="AlphaFoldDB" id="A0A1B6GTE0"/>
<feature type="compositionally biased region" description="Basic residues" evidence="1">
    <location>
        <begin position="319"/>
        <end position="330"/>
    </location>
</feature>
<feature type="compositionally biased region" description="Low complexity" evidence="1">
    <location>
        <begin position="508"/>
        <end position="521"/>
    </location>
</feature>
<feature type="compositionally biased region" description="Basic residues" evidence="1">
    <location>
        <begin position="188"/>
        <end position="197"/>
    </location>
</feature>
<gene>
    <name evidence="2" type="ORF">g.30550</name>
</gene>
<sequence length="813" mass="90803">MSKTEMIESGSKWVEEDLSKLSCKDLKKLAKENSIRANPNSRKADLVKALLNSSIVNVSLVDKSDIMETDKRVRMTRSRASMFQPLYAMQDDLSTSNKISANTDEKEQFDKEMESSNKVKRKNKSKINSEIEINLKNEELISSNLTEIFNIVSSVQKKSRPLTEITNNDVLSKKESDQTNCADNKNLSKPKRRKGKTVVKSLSTENLNVESEQMCKTQCLQNESDEREKEEINSSISVTFDDSKIVKKSKGKGKKAKVADESVVKKVESTVEESTTNNQSENVDAENNRTFVISYHEDNLDSKKELNNFPITITDSKNPRKKTGGRGKKAKERERNLESEEICSNVTTDLSIDRQTEEFLTSDNSPVEDKKRKQNRNKSHEMEDSAQSSNSSLPPKDGQCETKKRKLRKTSKENYETSVKKEEDSLMMTESKNKSLTSKTQSNSIMSDLIECPSTSNSRRNIKNTKSESESNNSKLKVDSPQNTNLTESLESNKTSTDKTPDTVNMPVRTSNVSSVTSDSADTSRKTRSSQNMCKFEPPLRCSTFIIEEGAGGQTPTSSLSKNQADLPCCSNTFLVDKEALVSLQTKATPVQLAPKVEKSIGSRILSVSTKKGNVKPLFKHTSGSSTVKKSSITKAKNTNTPGSVYKSKFGIAKRPPNFKSIHQKLFQNMESIDENKQRTIARAQTLMASPAPRCALLSPKTGVLRHSASSIQAPGSSILSPLVRTPMQSIQKAPMQSIQKDKTKTVPKSALSSPSVNRFGFKKPVKRLDSSTIKNKMPNTNLVKIKDQERQILQGVRMNKRFLLQMKMREGK</sequence>
<feature type="compositionally biased region" description="Polar residues" evidence="1">
    <location>
        <begin position="178"/>
        <end position="187"/>
    </location>
</feature>
<feature type="region of interest" description="Disordered" evidence="1">
    <location>
        <begin position="354"/>
        <end position="532"/>
    </location>
</feature>